<evidence type="ECO:0000256" key="3">
    <source>
        <dbReference type="ARBA" id="ARBA00023125"/>
    </source>
</evidence>
<evidence type="ECO:0000313" key="5">
    <source>
        <dbReference type="EMBL" id="MFD2257981.1"/>
    </source>
</evidence>
<name>A0ABW5DB67_9BACT</name>
<evidence type="ECO:0000256" key="2">
    <source>
        <dbReference type="ARBA" id="ARBA00022747"/>
    </source>
</evidence>
<dbReference type="GO" id="GO:0004519">
    <property type="term" value="F:endonuclease activity"/>
    <property type="evidence" value="ECO:0007669"/>
    <property type="project" value="UniProtKB-KW"/>
</dbReference>
<keyword evidence="5" id="KW-0255">Endonuclease</keyword>
<dbReference type="Gene3D" id="1.10.287.1120">
    <property type="entry name" value="Bipartite methylase S protein"/>
    <property type="match status" value="1"/>
</dbReference>
<keyword evidence="6" id="KW-1185">Reference proteome</keyword>
<evidence type="ECO:0000256" key="1">
    <source>
        <dbReference type="ARBA" id="ARBA00010923"/>
    </source>
</evidence>
<evidence type="ECO:0000313" key="6">
    <source>
        <dbReference type="Proteomes" id="UP001597375"/>
    </source>
</evidence>
<dbReference type="PANTHER" id="PTHR30408:SF12">
    <property type="entry name" value="TYPE I RESTRICTION ENZYME MJAVIII SPECIFICITY SUBUNIT"/>
    <property type="match status" value="1"/>
</dbReference>
<reference evidence="6" key="1">
    <citation type="journal article" date="2019" name="Int. J. Syst. Evol. Microbiol.">
        <title>The Global Catalogue of Microorganisms (GCM) 10K type strain sequencing project: providing services to taxonomists for standard genome sequencing and annotation.</title>
        <authorList>
            <consortium name="The Broad Institute Genomics Platform"/>
            <consortium name="The Broad Institute Genome Sequencing Center for Infectious Disease"/>
            <person name="Wu L."/>
            <person name="Ma J."/>
        </authorList>
    </citation>
    <scope>NUCLEOTIDE SEQUENCE [LARGE SCALE GENOMIC DNA]</scope>
    <source>
        <strain evidence="6">CGMCC 4.7106</strain>
    </source>
</reference>
<protein>
    <submittedName>
        <fullName evidence="5">Restriction endonuclease subunit S</fullName>
        <ecNumber evidence="5">3.1.21.-</ecNumber>
    </submittedName>
</protein>
<sequence>MRTELQSVKVSDLQAEKRWALNGGPFGSKLSSKHYADHGVPVIRGKNLSGPTKFSFEEFVYVTEKKADELRANNAHPGDLVFTQRGTLGQVGLIPADSPIKRFVISQSQMKLTVDESKADPLFLYYYFTSEETVQDMHNMAFSSGVPHINLGLLRDYKVNLPDLPTQRKIAGILSAYDDLMENNLRRIKILEQMAQSLYREWFVHFRFPGHESVKFKDSELGRIPEGWVWRKVGNAFEIQGGGTPSTTNEEYWVDGDIQWYSPRDLTAEGTMFIEKSAARINELGLRKSAAKMFPAYSVMLTSRATIGAIAINTVPSCTNQGFITCLPNSEVPIYFLYQWLKANVETFILHASGATFKEISRGVFKGLDFLQPQAELVQRYQQVVSPIADQLLNLQRRNQTLRRTRDLLLPKLLSPSN</sequence>
<keyword evidence="3" id="KW-0238">DNA-binding</keyword>
<dbReference type="CDD" id="cd17273">
    <property type="entry name" value="RMtype1_S_EcoJA69PI-TRD1-CR1_like"/>
    <property type="match status" value="1"/>
</dbReference>
<feature type="domain" description="Type I restriction modification DNA specificity" evidence="4">
    <location>
        <begin position="33"/>
        <end position="188"/>
    </location>
</feature>
<comment type="caution">
    <text evidence="5">The sequence shown here is derived from an EMBL/GenBank/DDBJ whole genome shotgun (WGS) entry which is preliminary data.</text>
</comment>
<dbReference type="SUPFAM" id="SSF116734">
    <property type="entry name" value="DNA methylase specificity domain"/>
    <property type="match status" value="2"/>
</dbReference>
<dbReference type="GO" id="GO:0016787">
    <property type="term" value="F:hydrolase activity"/>
    <property type="evidence" value="ECO:0007669"/>
    <property type="project" value="UniProtKB-KW"/>
</dbReference>
<feature type="domain" description="Type I restriction modification DNA specificity" evidence="4">
    <location>
        <begin position="225"/>
        <end position="392"/>
    </location>
</feature>
<dbReference type="EC" id="3.1.21.-" evidence="5"/>
<organism evidence="5 6">
    <name type="scientific">Luteolibacter algae</name>
    <dbReference type="NCBI Taxonomy" id="454151"/>
    <lineage>
        <taxon>Bacteria</taxon>
        <taxon>Pseudomonadati</taxon>
        <taxon>Verrucomicrobiota</taxon>
        <taxon>Verrucomicrobiia</taxon>
        <taxon>Verrucomicrobiales</taxon>
        <taxon>Verrucomicrobiaceae</taxon>
        <taxon>Luteolibacter</taxon>
    </lineage>
</organism>
<keyword evidence="5" id="KW-0378">Hydrolase</keyword>
<dbReference type="Proteomes" id="UP001597375">
    <property type="component" value="Unassembled WGS sequence"/>
</dbReference>
<dbReference type="RefSeq" id="WP_386821405.1">
    <property type="nucleotide sequence ID" value="NZ_JBHUIT010000034.1"/>
</dbReference>
<gene>
    <name evidence="5" type="ORF">ACFSSA_14970</name>
</gene>
<dbReference type="InterPro" id="IPR044946">
    <property type="entry name" value="Restrct_endonuc_typeI_TRD_sf"/>
</dbReference>
<dbReference type="InterPro" id="IPR052021">
    <property type="entry name" value="Type-I_RS_S_subunit"/>
</dbReference>
<dbReference type="EMBL" id="JBHUIT010000034">
    <property type="protein sequence ID" value="MFD2257981.1"/>
    <property type="molecule type" value="Genomic_DNA"/>
</dbReference>
<keyword evidence="5" id="KW-0540">Nuclease</keyword>
<dbReference type="PANTHER" id="PTHR30408">
    <property type="entry name" value="TYPE-1 RESTRICTION ENZYME ECOKI SPECIFICITY PROTEIN"/>
    <property type="match status" value="1"/>
</dbReference>
<comment type="similarity">
    <text evidence="1">Belongs to the type-I restriction system S methylase family.</text>
</comment>
<evidence type="ECO:0000259" key="4">
    <source>
        <dbReference type="Pfam" id="PF01420"/>
    </source>
</evidence>
<dbReference type="Gene3D" id="3.90.220.20">
    <property type="entry name" value="DNA methylase specificity domains"/>
    <property type="match status" value="2"/>
</dbReference>
<keyword evidence="2" id="KW-0680">Restriction system</keyword>
<dbReference type="InterPro" id="IPR000055">
    <property type="entry name" value="Restrct_endonuc_typeI_TRD"/>
</dbReference>
<proteinExistence type="inferred from homology"/>
<dbReference type="Pfam" id="PF01420">
    <property type="entry name" value="Methylase_S"/>
    <property type="match status" value="2"/>
</dbReference>
<accession>A0ABW5DB67</accession>